<accession>A0A9P9BK12</accession>
<sequence>MAYTKHSQPQQTYQLRNLPADVDRFAAARLLVAAVSDPRLTSDDIDIHSLANTVDWDQKSQNKVATLSFKVIPEMCRSSTVDSYLQPQSREWKLTVPLLSEPLILDTHFEGFTVLNAIQESRHRFDCIALPGLVGHPFGCWQPSEDEPSFMWIRDALPLLMPRTRFLLYGYGAAVLPQKPVGDIFDLARTLMLDLQTGGWSAPTSKPLLFLAHSLGGVILKQMSVLLADGNERAKFILSNIKGVVFFGTPSRGMPVSHLLAVLGSQPNRDMIENLTNQSQVLFDLEAQFSGVSCHAGIQSVWAYETQPSMVTASFGIIVDSDSATSGRSEIDTKAMVQIDKSHWDMIKLGRGDDQIRVWAGRISDLCRNRDECAATAAQLDSSDDDDARSDETELEDDSFTCPTELDQTAFGTKSMLWQYDLFVHSTSTETNQRFSQIEESFEQTFHWAFDDTSIGLTKWLRSGTGIFWISGKPGSGKSTFMKFLLQDPRTMELMHSWRSKHHQIIASFFFHHRGTHLQKSFEGLLQALLGQILAEERGLFPIISSLLDTKLQAILDSKRLGSLAYDARKLLESIAGPAYDQTLSKRLEDLLSIDPAAELDAVLADKCPNLEQDRQLAIKRVLLLAFQNLSNSDEPSSISMSDVISLSNQADRVNIDCLDDAIATWRYKIDYKRIVTEFLQKHKLLAVPTTGDTTSVPFAELEAGVMGANSLRHRKLIKKAVDRQIARQQLRFSIQLSAWSRAELEEAVRQIFDQSLLDLQICLYFDALDEYDGRPETIADFLKDLITTRKSSRTQARVLFSSRP</sequence>
<comment type="caution">
    <text evidence="4">The sequence shown here is derived from an EMBL/GenBank/DDBJ whole genome shotgun (WGS) entry which is preliminary data.</text>
</comment>
<feature type="compositionally biased region" description="Acidic residues" evidence="2">
    <location>
        <begin position="382"/>
        <end position="399"/>
    </location>
</feature>
<dbReference type="GeneID" id="70186841"/>
<dbReference type="InterPro" id="IPR056884">
    <property type="entry name" value="NPHP3-like_N"/>
</dbReference>
<protein>
    <recommendedName>
        <fullName evidence="3">Nephrocystin 3-like N-terminal domain-containing protein</fullName>
    </recommendedName>
</protein>
<dbReference type="RefSeq" id="XP_046006223.1">
    <property type="nucleotide sequence ID" value="XM_046157295.1"/>
</dbReference>
<organism evidence="4 5">
    <name type="scientific">Microdochium trichocladiopsis</name>
    <dbReference type="NCBI Taxonomy" id="1682393"/>
    <lineage>
        <taxon>Eukaryota</taxon>
        <taxon>Fungi</taxon>
        <taxon>Dikarya</taxon>
        <taxon>Ascomycota</taxon>
        <taxon>Pezizomycotina</taxon>
        <taxon>Sordariomycetes</taxon>
        <taxon>Xylariomycetidae</taxon>
        <taxon>Xylariales</taxon>
        <taxon>Microdochiaceae</taxon>
        <taxon>Microdochium</taxon>
    </lineage>
</organism>
<dbReference type="InterPro" id="IPR029058">
    <property type="entry name" value="AB_hydrolase_fold"/>
</dbReference>
<evidence type="ECO:0000256" key="2">
    <source>
        <dbReference type="SAM" id="MobiDB-lite"/>
    </source>
</evidence>
<dbReference type="AlphaFoldDB" id="A0A9P9BK12"/>
<reference evidence="4" key="1">
    <citation type="journal article" date="2021" name="Nat. Commun.">
        <title>Genetic determinants of endophytism in the Arabidopsis root mycobiome.</title>
        <authorList>
            <person name="Mesny F."/>
            <person name="Miyauchi S."/>
            <person name="Thiergart T."/>
            <person name="Pickel B."/>
            <person name="Atanasova L."/>
            <person name="Karlsson M."/>
            <person name="Huettel B."/>
            <person name="Barry K.W."/>
            <person name="Haridas S."/>
            <person name="Chen C."/>
            <person name="Bauer D."/>
            <person name="Andreopoulos W."/>
            <person name="Pangilinan J."/>
            <person name="LaButti K."/>
            <person name="Riley R."/>
            <person name="Lipzen A."/>
            <person name="Clum A."/>
            <person name="Drula E."/>
            <person name="Henrissat B."/>
            <person name="Kohler A."/>
            <person name="Grigoriev I.V."/>
            <person name="Martin F.M."/>
            <person name="Hacquard S."/>
        </authorList>
    </citation>
    <scope>NUCLEOTIDE SEQUENCE</scope>
    <source>
        <strain evidence="4">MPI-CAGE-CH-0230</strain>
    </source>
</reference>
<dbReference type="Gene3D" id="3.40.50.1820">
    <property type="entry name" value="alpha/beta hydrolase"/>
    <property type="match status" value="1"/>
</dbReference>
<dbReference type="Pfam" id="PF24883">
    <property type="entry name" value="NPHP3_N"/>
    <property type="match status" value="1"/>
</dbReference>
<dbReference type="SUPFAM" id="SSF53474">
    <property type="entry name" value="alpha/beta-Hydrolases"/>
    <property type="match status" value="1"/>
</dbReference>
<dbReference type="PANTHER" id="PTHR10039">
    <property type="entry name" value="AMELOGENIN"/>
    <property type="match status" value="1"/>
</dbReference>
<keyword evidence="5" id="KW-1185">Reference proteome</keyword>
<gene>
    <name evidence="4" type="ORF">B0I36DRAFT_354284</name>
</gene>
<evidence type="ECO:0000256" key="1">
    <source>
        <dbReference type="ARBA" id="ARBA00022737"/>
    </source>
</evidence>
<keyword evidence="1" id="KW-0677">Repeat</keyword>
<dbReference type="Proteomes" id="UP000756346">
    <property type="component" value="Unassembled WGS sequence"/>
</dbReference>
<feature type="domain" description="Nephrocystin 3-like N-terminal" evidence="3">
    <location>
        <begin position="445"/>
        <end position="551"/>
    </location>
</feature>
<proteinExistence type="predicted"/>
<evidence type="ECO:0000313" key="5">
    <source>
        <dbReference type="Proteomes" id="UP000756346"/>
    </source>
</evidence>
<evidence type="ECO:0000313" key="4">
    <source>
        <dbReference type="EMBL" id="KAH7017956.1"/>
    </source>
</evidence>
<dbReference type="EMBL" id="JAGTJQ010000011">
    <property type="protein sequence ID" value="KAH7017956.1"/>
    <property type="molecule type" value="Genomic_DNA"/>
</dbReference>
<name>A0A9P9BK12_9PEZI</name>
<evidence type="ECO:0000259" key="3">
    <source>
        <dbReference type="Pfam" id="PF24883"/>
    </source>
</evidence>
<dbReference type="PANTHER" id="PTHR10039:SF5">
    <property type="entry name" value="NACHT DOMAIN-CONTAINING PROTEIN"/>
    <property type="match status" value="1"/>
</dbReference>
<dbReference type="OrthoDB" id="21416at2759"/>
<feature type="region of interest" description="Disordered" evidence="2">
    <location>
        <begin position="378"/>
        <end position="399"/>
    </location>
</feature>